<feature type="transmembrane region" description="Helical" evidence="1">
    <location>
        <begin position="96"/>
        <end position="117"/>
    </location>
</feature>
<dbReference type="InterPro" id="IPR025565">
    <property type="entry name" value="DUF4328"/>
</dbReference>
<evidence type="ECO:0000259" key="2">
    <source>
        <dbReference type="Pfam" id="PF14219"/>
    </source>
</evidence>
<feature type="transmembrane region" description="Helical" evidence="1">
    <location>
        <begin position="169"/>
        <end position="187"/>
    </location>
</feature>
<keyword evidence="1" id="KW-0472">Membrane</keyword>
<protein>
    <submittedName>
        <fullName evidence="3">DUF4328 domain-containing protein</fullName>
    </submittedName>
</protein>
<gene>
    <name evidence="3" type="ORF">ACFS27_21445</name>
</gene>
<feature type="transmembrane region" description="Helical" evidence="1">
    <location>
        <begin position="44"/>
        <end position="68"/>
    </location>
</feature>
<dbReference type="Pfam" id="PF14219">
    <property type="entry name" value="DUF4328"/>
    <property type="match status" value="1"/>
</dbReference>
<dbReference type="EMBL" id="JBHUOG010000002">
    <property type="protein sequence ID" value="MFD2796140.1"/>
    <property type="molecule type" value="Genomic_DNA"/>
</dbReference>
<evidence type="ECO:0000313" key="4">
    <source>
        <dbReference type="Proteomes" id="UP001597479"/>
    </source>
</evidence>
<accession>A0ABW5VY09</accession>
<dbReference type="RefSeq" id="WP_377187206.1">
    <property type="nucleotide sequence ID" value="NZ_JBHUOG010000002.1"/>
</dbReference>
<keyword evidence="1" id="KW-0812">Transmembrane</keyword>
<feature type="transmembrane region" description="Helical" evidence="1">
    <location>
        <begin position="137"/>
        <end position="157"/>
    </location>
</feature>
<comment type="caution">
    <text evidence="3">The sequence shown here is derived from an EMBL/GenBank/DDBJ whole genome shotgun (WGS) entry which is preliminary data.</text>
</comment>
<evidence type="ECO:0000256" key="1">
    <source>
        <dbReference type="SAM" id="Phobius"/>
    </source>
</evidence>
<sequence length="250" mass="26326">MTHEPFAPPTGYGSPTGPAVPAAPAPVRYTYGAPLYSPPPLRSAAGLGTAAVVLACVWAAVQVLKLALAPAAADALRDAAAAGNGAYDSALTGYDLAGVLFFAVQVAAYVVTCLWLYTSRSTAVAATPGLVHERSKVWTWLGWWVPIVSLWFPYQVVRDIRRATATGPVSGIGGWWAAWLVFVTLSNTAGRMSSRTTAEATATAAEALVFVELLATVAMAVALVLWIRIVRGVSRYQAERIAIAHDERGS</sequence>
<feature type="transmembrane region" description="Helical" evidence="1">
    <location>
        <begin position="207"/>
        <end position="227"/>
    </location>
</feature>
<keyword evidence="1" id="KW-1133">Transmembrane helix</keyword>
<proteinExistence type="predicted"/>
<feature type="domain" description="DUF4328" evidence="2">
    <location>
        <begin position="95"/>
        <end position="234"/>
    </location>
</feature>
<name>A0ABW5VY09_9MICO</name>
<evidence type="ECO:0000313" key="3">
    <source>
        <dbReference type="EMBL" id="MFD2796140.1"/>
    </source>
</evidence>
<keyword evidence="4" id="KW-1185">Reference proteome</keyword>
<dbReference type="Proteomes" id="UP001597479">
    <property type="component" value="Unassembled WGS sequence"/>
</dbReference>
<reference evidence="4" key="1">
    <citation type="journal article" date="2019" name="Int. J. Syst. Evol. Microbiol.">
        <title>The Global Catalogue of Microorganisms (GCM) 10K type strain sequencing project: providing services to taxonomists for standard genome sequencing and annotation.</title>
        <authorList>
            <consortium name="The Broad Institute Genomics Platform"/>
            <consortium name="The Broad Institute Genome Sequencing Center for Infectious Disease"/>
            <person name="Wu L."/>
            <person name="Ma J."/>
        </authorList>
    </citation>
    <scope>NUCLEOTIDE SEQUENCE [LARGE SCALE GENOMIC DNA]</scope>
    <source>
        <strain evidence="4">CCM 7044</strain>
    </source>
</reference>
<organism evidence="3 4">
    <name type="scientific">Promicromonospora vindobonensis</name>
    <dbReference type="NCBI Taxonomy" id="195748"/>
    <lineage>
        <taxon>Bacteria</taxon>
        <taxon>Bacillati</taxon>
        <taxon>Actinomycetota</taxon>
        <taxon>Actinomycetes</taxon>
        <taxon>Micrococcales</taxon>
        <taxon>Promicromonosporaceae</taxon>
        <taxon>Promicromonospora</taxon>
    </lineage>
</organism>